<dbReference type="GO" id="GO:0016787">
    <property type="term" value="F:hydrolase activity"/>
    <property type="evidence" value="ECO:0007669"/>
    <property type="project" value="UniProtKB-KW"/>
</dbReference>
<keyword evidence="2" id="KW-0378">Hydrolase</keyword>
<comment type="cofactor">
    <cofactor evidence="1">
        <name>Mg(2+)</name>
        <dbReference type="ChEBI" id="CHEBI:18420"/>
    </cofactor>
</comment>
<evidence type="ECO:0000256" key="2">
    <source>
        <dbReference type="ARBA" id="ARBA00022801"/>
    </source>
</evidence>
<comment type="caution">
    <text evidence="4">The sequence shown here is derived from an EMBL/GenBank/DDBJ whole genome shotgun (WGS) entry which is preliminary data.</text>
</comment>
<dbReference type="Gene3D" id="3.90.79.10">
    <property type="entry name" value="Nucleoside Triphosphate Pyrophosphohydrolase"/>
    <property type="match status" value="1"/>
</dbReference>
<dbReference type="PANTHER" id="PTHR43046:SF14">
    <property type="entry name" value="MUTT_NUDIX FAMILY PROTEIN"/>
    <property type="match status" value="1"/>
</dbReference>
<dbReference type="InterPro" id="IPR015797">
    <property type="entry name" value="NUDIX_hydrolase-like_dom_sf"/>
</dbReference>
<dbReference type="Proteomes" id="UP001596481">
    <property type="component" value="Unassembled WGS sequence"/>
</dbReference>
<name>A0ABD5ZHL9_9EURY</name>
<evidence type="ECO:0000313" key="5">
    <source>
        <dbReference type="Proteomes" id="UP001596481"/>
    </source>
</evidence>
<dbReference type="PROSITE" id="PS51462">
    <property type="entry name" value="NUDIX"/>
    <property type="match status" value="1"/>
</dbReference>
<dbReference type="EMBL" id="JBHTAA010000005">
    <property type="protein sequence ID" value="MFC7204589.1"/>
    <property type="molecule type" value="Genomic_DNA"/>
</dbReference>
<evidence type="ECO:0000259" key="3">
    <source>
        <dbReference type="PROSITE" id="PS51462"/>
    </source>
</evidence>
<evidence type="ECO:0000313" key="4">
    <source>
        <dbReference type="EMBL" id="MFC7204589.1"/>
    </source>
</evidence>
<feature type="domain" description="Nudix hydrolase" evidence="3">
    <location>
        <begin position="2"/>
        <end position="139"/>
    </location>
</feature>
<dbReference type="InterPro" id="IPR020084">
    <property type="entry name" value="NUDIX_hydrolase_CS"/>
</dbReference>
<keyword evidence="5" id="KW-1185">Reference proteome</keyword>
<dbReference type="CDD" id="cd18880">
    <property type="entry name" value="NUDIX_ADPRase"/>
    <property type="match status" value="1"/>
</dbReference>
<reference evidence="4 5" key="1">
    <citation type="journal article" date="2019" name="Int. J. Syst. Evol. Microbiol.">
        <title>The Global Catalogue of Microorganisms (GCM) 10K type strain sequencing project: providing services to taxonomists for standard genome sequencing and annotation.</title>
        <authorList>
            <consortium name="The Broad Institute Genomics Platform"/>
            <consortium name="The Broad Institute Genome Sequencing Center for Infectious Disease"/>
            <person name="Wu L."/>
            <person name="Ma J."/>
        </authorList>
    </citation>
    <scope>NUCLEOTIDE SEQUENCE [LARGE SCALE GENOMIC DNA]</scope>
    <source>
        <strain evidence="4 5">DSM 29988</strain>
    </source>
</reference>
<organism evidence="4 5">
    <name type="scientific">Haloferax namakaokahaiae</name>
    <dbReference type="NCBI Taxonomy" id="1748331"/>
    <lineage>
        <taxon>Archaea</taxon>
        <taxon>Methanobacteriati</taxon>
        <taxon>Methanobacteriota</taxon>
        <taxon>Stenosarchaea group</taxon>
        <taxon>Halobacteria</taxon>
        <taxon>Halobacteriales</taxon>
        <taxon>Haloferacaceae</taxon>
        <taxon>Haloferax</taxon>
    </lineage>
</organism>
<dbReference type="PROSITE" id="PS00893">
    <property type="entry name" value="NUDIX_BOX"/>
    <property type="match status" value="1"/>
</dbReference>
<sequence length="152" mass="17133">MTPRISARGLVVEKGRLLTTRYESNDERWFLTPGGGQELGETLTETVRREVREETGYEVGVESLAFVRDLVPSNHHGDGDDDNHRVDHFFWCELADDEPTAPTEFDRKQDGVEWLSLDRLPVVSFFPSGLVGPLLARVESGNRDASYLGDVR</sequence>
<dbReference type="InterPro" id="IPR000086">
    <property type="entry name" value="NUDIX_hydrolase_dom"/>
</dbReference>
<gene>
    <name evidence="4" type="ORF">ACFQJC_13785</name>
</gene>
<dbReference type="RefSeq" id="WP_390224415.1">
    <property type="nucleotide sequence ID" value="NZ_JBHTAA010000005.1"/>
</dbReference>
<proteinExistence type="predicted"/>
<dbReference type="AlphaFoldDB" id="A0ABD5ZHL9"/>
<accession>A0ABD5ZHL9</accession>
<dbReference type="SUPFAM" id="SSF55811">
    <property type="entry name" value="Nudix"/>
    <property type="match status" value="1"/>
</dbReference>
<evidence type="ECO:0000256" key="1">
    <source>
        <dbReference type="ARBA" id="ARBA00001946"/>
    </source>
</evidence>
<dbReference type="PANTHER" id="PTHR43046">
    <property type="entry name" value="GDP-MANNOSE MANNOSYL HYDROLASE"/>
    <property type="match status" value="1"/>
</dbReference>
<dbReference type="Pfam" id="PF00293">
    <property type="entry name" value="NUDIX"/>
    <property type="match status" value="1"/>
</dbReference>
<protein>
    <submittedName>
        <fullName evidence="4">NUDIX domain-containing protein</fullName>
    </submittedName>
</protein>